<feature type="compositionally biased region" description="Polar residues" evidence="7">
    <location>
        <begin position="21"/>
        <end position="33"/>
    </location>
</feature>
<name>A0A0H4XBS0_9BACT</name>
<dbReference type="HAMAP" id="MF_02204">
    <property type="entry name" value="Pal"/>
    <property type="match status" value="1"/>
</dbReference>
<evidence type="ECO:0000256" key="4">
    <source>
        <dbReference type="ARBA" id="ARBA00023237"/>
    </source>
</evidence>
<dbReference type="Pfam" id="PF00691">
    <property type="entry name" value="OmpA"/>
    <property type="match status" value="1"/>
</dbReference>
<feature type="compositionally biased region" description="Low complexity" evidence="7">
    <location>
        <begin position="37"/>
        <end position="48"/>
    </location>
</feature>
<dbReference type="InterPro" id="IPR050330">
    <property type="entry name" value="Bact_OuterMem_StrucFunc"/>
</dbReference>
<dbReference type="PROSITE" id="PS51257">
    <property type="entry name" value="PROKAR_LIPOPROTEIN"/>
    <property type="match status" value="1"/>
</dbReference>
<dbReference type="PANTHER" id="PTHR30329">
    <property type="entry name" value="STATOR ELEMENT OF FLAGELLAR MOTOR COMPLEX"/>
    <property type="match status" value="1"/>
</dbReference>
<evidence type="ECO:0000313" key="10">
    <source>
        <dbReference type="Proteomes" id="UP000009026"/>
    </source>
</evidence>
<dbReference type="GO" id="GO:0009279">
    <property type="term" value="C:cell outer membrane"/>
    <property type="evidence" value="ECO:0007669"/>
    <property type="project" value="UniProtKB-SubCell"/>
</dbReference>
<comment type="similarity">
    <text evidence="6">Belongs to the Pal lipoprotein family.</text>
</comment>
<evidence type="ECO:0000256" key="1">
    <source>
        <dbReference type="ARBA" id="ARBA00022729"/>
    </source>
</evidence>
<dbReference type="PRINTS" id="PR01021">
    <property type="entry name" value="OMPADOMAIN"/>
</dbReference>
<evidence type="ECO:0000313" key="9">
    <source>
        <dbReference type="EMBL" id="AKQ65397.1"/>
    </source>
</evidence>
<keyword evidence="2 6" id="KW-0472">Membrane</keyword>
<keyword evidence="1 6" id="KW-0732">Signal</keyword>
<accession>A0A0H4XBS0</accession>
<dbReference type="OrthoDB" id="9809164at2"/>
<dbReference type="AlphaFoldDB" id="A0A0H4XBS0"/>
<dbReference type="Gene3D" id="3.30.1330.60">
    <property type="entry name" value="OmpA-like domain"/>
    <property type="match status" value="1"/>
</dbReference>
<dbReference type="Proteomes" id="UP000009026">
    <property type="component" value="Chromosome"/>
</dbReference>
<dbReference type="InterPro" id="IPR036737">
    <property type="entry name" value="OmpA-like_sf"/>
</dbReference>
<dbReference type="InterPro" id="IPR006664">
    <property type="entry name" value="OMP_bac"/>
</dbReference>
<dbReference type="PANTHER" id="PTHR30329:SF21">
    <property type="entry name" value="LIPOPROTEIN YIAD-RELATED"/>
    <property type="match status" value="1"/>
</dbReference>
<evidence type="ECO:0000256" key="5">
    <source>
        <dbReference type="ARBA" id="ARBA00023288"/>
    </source>
</evidence>
<dbReference type="InterPro" id="IPR039001">
    <property type="entry name" value="Pal"/>
</dbReference>
<dbReference type="EMBL" id="CP012109">
    <property type="protein sequence ID" value="AKQ65397.1"/>
    <property type="molecule type" value="Genomic_DNA"/>
</dbReference>
<dbReference type="RefSeq" id="WP_002636653.1">
    <property type="nucleotide sequence ID" value="NZ_CP012109.1"/>
</dbReference>
<dbReference type="SUPFAM" id="SSF103088">
    <property type="entry name" value="OmpA-like"/>
    <property type="match status" value="1"/>
</dbReference>
<sequence length="182" mass="19877">MNRTLLSLLVVVSLTGCASKQKTSSATDTLPDSHNNRAPTAVAATPRTSADDDEEALRRMGALAADPVYFELDSATLKPESREMLNQLATALRERPATRVTVSGHTCELGTVEYNIALGHRRAAVVRDYLRNLGVAPAQLSIISYGEERPLSEAHTDEAFRKNRRAEFTFSSAEHATRAKSH</sequence>
<keyword evidence="10" id="KW-1185">Reference proteome</keyword>
<organism evidence="9 10">
    <name type="scientific">Pseudomyxococcus hansupus</name>
    <dbReference type="NCBI Taxonomy" id="1297742"/>
    <lineage>
        <taxon>Bacteria</taxon>
        <taxon>Pseudomonadati</taxon>
        <taxon>Myxococcota</taxon>
        <taxon>Myxococcia</taxon>
        <taxon>Myxococcales</taxon>
        <taxon>Cystobacterineae</taxon>
        <taxon>Myxococcaceae</taxon>
        <taxon>Pseudomyxococcus</taxon>
    </lineage>
</organism>
<dbReference type="STRING" id="1297742.A176_002309"/>
<gene>
    <name evidence="6" type="primary">pal</name>
    <name evidence="9" type="ORF">A176_002309</name>
</gene>
<proteinExistence type="inferred from homology"/>
<dbReference type="eggNOG" id="COG2885">
    <property type="taxonomic scope" value="Bacteria"/>
</dbReference>
<dbReference type="PROSITE" id="PS51123">
    <property type="entry name" value="OMPA_2"/>
    <property type="match status" value="1"/>
</dbReference>
<evidence type="ECO:0000256" key="6">
    <source>
        <dbReference type="HAMAP-Rule" id="MF_02204"/>
    </source>
</evidence>
<dbReference type="InterPro" id="IPR006665">
    <property type="entry name" value="OmpA-like"/>
</dbReference>
<dbReference type="CDD" id="cd07185">
    <property type="entry name" value="OmpA_C-like"/>
    <property type="match status" value="1"/>
</dbReference>
<dbReference type="GO" id="GO:0051301">
    <property type="term" value="P:cell division"/>
    <property type="evidence" value="ECO:0007669"/>
    <property type="project" value="InterPro"/>
</dbReference>
<evidence type="ECO:0000256" key="7">
    <source>
        <dbReference type="SAM" id="MobiDB-lite"/>
    </source>
</evidence>
<feature type="domain" description="OmpA-like" evidence="8">
    <location>
        <begin position="60"/>
        <end position="174"/>
    </location>
</feature>
<feature type="region of interest" description="Disordered" evidence="7">
    <location>
        <begin position="21"/>
        <end position="52"/>
    </location>
</feature>
<evidence type="ECO:0000259" key="8">
    <source>
        <dbReference type="PROSITE" id="PS51123"/>
    </source>
</evidence>
<reference evidence="9 10" key="1">
    <citation type="journal article" date="2016" name="PLoS ONE">
        <title>Complete Genome Sequence and Comparative Genomics of a Novel Myxobacterium Myxococcus hansupus.</title>
        <authorList>
            <person name="Sharma G."/>
            <person name="Narwani T."/>
            <person name="Subramanian S."/>
        </authorList>
    </citation>
    <scope>NUCLEOTIDE SEQUENCE [LARGE SCALE GENOMIC DNA]</scope>
    <source>
        <strain evidence="10">mixupus</strain>
    </source>
</reference>
<dbReference type="KEGG" id="mym:A176_002309"/>
<keyword evidence="3 6" id="KW-0564">Palmitate</keyword>
<dbReference type="PATRIC" id="fig|1297742.4.peg.2329"/>
<evidence type="ECO:0000256" key="2">
    <source>
        <dbReference type="ARBA" id="ARBA00023136"/>
    </source>
</evidence>
<comment type="subcellular location">
    <subcellularLocation>
        <location evidence="6">Cell outer membrane</location>
        <topology evidence="6">Lipid-anchor</topology>
    </subcellularLocation>
</comment>
<keyword evidence="4 6" id="KW-0998">Cell outer membrane</keyword>
<protein>
    <recommendedName>
        <fullName evidence="6">Peptidoglycan-associated lipoprotein</fullName>
        <shortName evidence="6">PAL</shortName>
    </recommendedName>
</protein>
<keyword evidence="5 6" id="KW-0449">Lipoprotein</keyword>
<evidence type="ECO:0000256" key="3">
    <source>
        <dbReference type="ARBA" id="ARBA00023139"/>
    </source>
</evidence>